<reference evidence="1" key="1">
    <citation type="journal article" date="2014" name="Front. Microbiol.">
        <title>High frequency of phylogenetically diverse reductive dehalogenase-homologous genes in deep subseafloor sedimentary metagenomes.</title>
        <authorList>
            <person name="Kawai M."/>
            <person name="Futagami T."/>
            <person name="Toyoda A."/>
            <person name="Takaki Y."/>
            <person name="Nishi S."/>
            <person name="Hori S."/>
            <person name="Arai W."/>
            <person name="Tsubouchi T."/>
            <person name="Morono Y."/>
            <person name="Uchiyama I."/>
            <person name="Ito T."/>
            <person name="Fujiyama A."/>
            <person name="Inagaki F."/>
            <person name="Takami H."/>
        </authorList>
    </citation>
    <scope>NUCLEOTIDE SEQUENCE</scope>
    <source>
        <strain evidence="1">Expedition CK06-06</strain>
    </source>
</reference>
<evidence type="ECO:0000313" key="1">
    <source>
        <dbReference type="EMBL" id="GAH42613.1"/>
    </source>
</evidence>
<dbReference type="EMBL" id="BARU01005878">
    <property type="protein sequence ID" value="GAH42613.1"/>
    <property type="molecule type" value="Genomic_DNA"/>
</dbReference>
<dbReference type="AlphaFoldDB" id="X1HBC6"/>
<protein>
    <submittedName>
        <fullName evidence="1">Uncharacterized protein</fullName>
    </submittedName>
</protein>
<gene>
    <name evidence="1" type="ORF">S03H2_11527</name>
</gene>
<comment type="caution">
    <text evidence="1">The sequence shown here is derived from an EMBL/GenBank/DDBJ whole genome shotgun (WGS) entry which is preliminary data.</text>
</comment>
<accession>X1HBC6</accession>
<proteinExistence type="predicted"/>
<sequence>MQTQNGLPKGCEKMKPKVSGCWADLENDYGTGRIPGKPIRFAAEKATGYLQSNALPIMGLTLSLFGLAVAL</sequence>
<organism evidence="1">
    <name type="scientific">marine sediment metagenome</name>
    <dbReference type="NCBI Taxonomy" id="412755"/>
    <lineage>
        <taxon>unclassified sequences</taxon>
        <taxon>metagenomes</taxon>
        <taxon>ecological metagenomes</taxon>
    </lineage>
</organism>
<name>X1HBC6_9ZZZZ</name>